<dbReference type="PaxDb" id="273075-Ta0246m"/>
<dbReference type="EnsemblBacteria" id="CAC11391">
    <property type="protein sequence ID" value="CAC11391"/>
    <property type="gene ID" value="CAC11391"/>
</dbReference>
<organism evidence="1 2">
    <name type="scientific">Thermoplasma acidophilum (strain ATCC 25905 / DSM 1728 / JCM 9062 / NBRC 15155 / AMRC-C165)</name>
    <dbReference type="NCBI Taxonomy" id="273075"/>
    <lineage>
        <taxon>Archaea</taxon>
        <taxon>Methanobacteriati</taxon>
        <taxon>Thermoplasmatota</taxon>
        <taxon>Thermoplasmata</taxon>
        <taxon>Thermoplasmatales</taxon>
        <taxon>Thermoplasmataceae</taxon>
        <taxon>Thermoplasma</taxon>
    </lineage>
</organism>
<evidence type="ECO:0000313" key="1">
    <source>
        <dbReference type="EMBL" id="CAC11391.1"/>
    </source>
</evidence>
<evidence type="ECO:0000313" key="2">
    <source>
        <dbReference type="Proteomes" id="UP000001024"/>
    </source>
</evidence>
<dbReference type="InParanoid" id="Q9HLI2"/>
<reference evidence="1 2" key="1">
    <citation type="journal article" date="2000" name="Nature">
        <title>The genome sequence of the thermoacidophilic scavenger Thermoplasma acidophilum.</title>
        <authorList>
            <person name="Ruepp A."/>
            <person name="Graml W."/>
            <person name="Santos-Martinez M.L."/>
            <person name="Koretke K.K."/>
            <person name="Volker C."/>
            <person name="Mewes H.W."/>
            <person name="Frishman D."/>
            <person name="Stocker S."/>
            <person name="Lupas A.N."/>
            <person name="Baumeister W."/>
        </authorList>
    </citation>
    <scope>NUCLEOTIDE SEQUENCE [LARGE SCALE GENOMIC DNA]</scope>
    <source>
        <strain evidence="2">ATCC 25905 / DSM 1728 / JCM 9062 / NBRC 15155 / AMRC-C165</strain>
    </source>
</reference>
<gene>
    <name evidence="1" type="ordered locus">Ta0246</name>
</gene>
<evidence type="ECO:0008006" key="3">
    <source>
        <dbReference type="Google" id="ProtNLM"/>
    </source>
</evidence>
<dbReference type="EMBL" id="AL445063">
    <property type="protein sequence ID" value="CAC11391.1"/>
    <property type="molecule type" value="Genomic_DNA"/>
</dbReference>
<dbReference type="Proteomes" id="UP000001024">
    <property type="component" value="Chromosome"/>
</dbReference>
<protein>
    <recommendedName>
        <fullName evidence="3">Prephenate dehydrogenase</fullName>
    </recommendedName>
</protein>
<dbReference type="eggNOG" id="arCOG00256">
    <property type="taxonomic scope" value="Archaea"/>
</dbReference>
<dbReference type="KEGG" id="tac:Ta0246"/>
<dbReference type="HOGENOM" id="CLU_1709225_0_0_2"/>
<name>Q9HLI2_THEAC</name>
<sequence>MEYIERRDRTYVELSSVKSVFRKYSGSIVSIHPLFGPSSYNDGLHRTIIFVTDISNVKYKEIIEEMFRGYDLVSMSAEEHDRMMVSDMVIPYLMSMIARRIEAGYHTRSFDMARSLASIVEGENPEVVMDTIRLNPFSGMARDMINDVMSVIP</sequence>
<dbReference type="AlphaFoldDB" id="Q9HLI2"/>
<proteinExistence type="predicted"/>
<dbReference type="STRING" id="273075.gene:9571463"/>
<keyword evidence="2" id="KW-1185">Reference proteome</keyword>
<accession>Q9HLI2</accession>
<dbReference type="Gene3D" id="3.40.50.720">
    <property type="entry name" value="NAD(P)-binding Rossmann-like Domain"/>
    <property type="match status" value="1"/>
</dbReference>